<accession>A0ABR6ZND2</accession>
<protein>
    <submittedName>
        <fullName evidence="5">Patatin-like phospholipase family protein</fullName>
    </submittedName>
</protein>
<dbReference type="Proteomes" id="UP000650424">
    <property type="component" value="Unassembled WGS sequence"/>
</dbReference>
<sequence>MVAVTMSGGGARAAAFGLGVLRELKDTRFTWEGESTTILDKLGMISGVSGGSILATYYAAFGDDTFNRFESEFLLSNFEGSLIQTTFSPKQMYRLRSPWYGRSQVLSEQLNRLYRGLTFGDLQKNPRAPELVVTATDLTTGAPFEFTADQFALICSDLDSVPLSFAAAASSAVPIVLTPLTLRNYAQDCPNRSDAARVSKGNLGEDNYRSRIIKATEDSYKNAAERPFLHLVDGGLTDNLGVRMLLDRAIADGSVQANFRDAPPGSIRRVVLISINSERDLAERIDQNDKVPTTGQVADALLFGVGSRDSQVTLAMLNDDVTRWNREIIEHRGKKDSPFAADAEMHVISVSLRDIKDRRQRRTLLQVPTAFTIAPDYVEQLQLAGREVLRQSSEFQRMLESLKKVSPPPPQDLKLQSFKQQMVE</sequence>
<keyword evidence="1" id="KW-0443">Lipid metabolism</keyword>
<dbReference type="Gene3D" id="3.40.1090.10">
    <property type="entry name" value="Cytosolic phospholipase A2 catalytic domain"/>
    <property type="match status" value="2"/>
</dbReference>
<comment type="caution">
    <text evidence="2">Lacks conserved residue(s) required for the propagation of feature annotation.</text>
</comment>
<evidence type="ECO:0000256" key="3">
    <source>
        <dbReference type="SAM" id="MobiDB-lite"/>
    </source>
</evidence>
<feature type="domain" description="PNPLA" evidence="4">
    <location>
        <begin position="5"/>
        <end position="214"/>
    </location>
</feature>
<gene>
    <name evidence="5" type="ORF">H8L32_06400</name>
</gene>
<dbReference type="EMBL" id="JACOGF010000003">
    <property type="protein sequence ID" value="MBC3917099.1"/>
    <property type="molecule type" value="Genomic_DNA"/>
</dbReference>
<keyword evidence="6" id="KW-1185">Reference proteome</keyword>
<reference evidence="5 6" key="1">
    <citation type="submission" date="2020-08" db="EMBL/GenBank/DDBJ databases">
        <title>Novel species isolated from subtropical streams in China.</title>
        <authorList>
            <person name="Lu H."/>
        </authorList>
    </citation>
    <scope>NUCLEOTIDE SEQUENCE [LARGE SCALE GENOMIC DNA]</scope>
    <source>
        <strain evidence="5 6">CY18W</strain>
    </source>
</reference>
<evidence type="ECO:0000259" key="4">
    <source>
        <dbReference type="PROSITE" id="PS51635"/>
    </source>
</evidence>
<dbReference type="PROSITE" id="PS51635">
    <property type="entry name" value="PNPLA"/>
    <property type="match status" value="1"/>
</dbReference>
<dbReference type="Pfam" id="PF01734">
    <property type="entry name" value="Patatin"/>
    <property type="match status" value="1"/>
</dbReference>
<evidence type="ECO:0000313" key="5">
    <source>
        <dbReference type="EMBL" id="MBC3917099.1"/>
    </source>
</evidence>
<comment type="caution">
    <text evidence="5">The sequence shown here is derived from an EMBL/GenBank/DDBJ whole genome shotgun (WGS) entry which is preliminary data.</text>
</comment>
<evidence type="ECO:0000313" key="6">
    <source>
        <dbReference type="Proteomes" id="UP000650424"/>
    </source>
</evidence>
<proteinExistence type="predicted"/>
<evidence type="ECO:0000256" key="2">
    <source>
        <dbReference type="PROSITE-ProRule" id="PRU01161"/>
    </source>
</evidence>
<evidence type="ECO:0000256" key="1">
    <source>
        <dbReference type="ARBA" id="ARBA00023098"/>
    </source>
</evidence>
<organism evidence="5 6">
    <name type="scientific">Undibacterium hunanense</name>
    <dbReference type="NCBI Taxonomy" id="2762292"/>
    <lineage>
        <taxon>Bacteria</taxon>
        <taxon>Pseudomonadati</taxon>
        <taxon>Pseudomonadota</taxon>
        <taxon>Betaproteobacteria</taxon>
        <taxon>Burkholderiales</taxon>
        <taxon>Oxalobacteraceae</taxon>
        <taxon>Undibacterium</taxon>
    </lineage>
</organism>
<dbReference type="SUPFAM" id="SSF52151">
    <property type="entry name" value="FabD/lysophospholipase-like"/>
    <property type="match status" value="1"/>
</dbReference>
<name>A0ABR6ZND2_9BURK</name>
<dbReference type="InterPro" id="IPR002641">
    <property type="entry name" value="PNPLA_dom"/>
</dbReference>
<feature type="region of interest" description="Disordered" evidence="3">
    <location>
        <begin position="401"/>
        <end position="424"/>
    </location>
</feature>
<dbReference type="InterPro" id="IPR016035">
    <property type="entry name" value="Acyl_Trfase/lysoPLipase"/>
</dbReference>
<feature type="short sequence motif" description="GXSXG" evidence="2">
    <location>
        <begin position="47"/>
        <end position="51"/>
    </location>
</feature>